<evidence type="ECO:0000313" key="5">
    <source>
        <dbReference type="Proteomes" id="UP000239663"/>
    </source>
</evidence>
<evidence type="ECO:0000259" key="3">
    <source>
        <dbReference type="Pfam" id="PF15272"/>
    </source>
</evidence>
<evidence type="ECO:0000256" key="1">
    <source>
        <dbReference type="SAM" id="Coils"/>
    </source>
</evidence>
<evidence type="ECO:0000256" key="2">
    <source>
        <dbReference type="SAM" id="SignalP"/>
    </source>
</evidence>
<gene>
    <name evidence="4" type="ORF">CYL18_06275</name>
</gene>
<protein>
    <recommendedName>
        <fullName evidence="3">Spindle pole body component Bbp1 C-terminal domain-containing protein</fullName>
    </recommendedName>
</protein>
<dbReference type="Pfam" id="PF15272">
    <property type="entry name" value="BBP1_C"/>
    <property type="match status" value="1"/>
</dbReference>
<organism evidence="4 5">
    <name type="scientific">Pradoshia eiseniae</name>
    <dbReference type="NCBI Taxonomy" id="2064768"/>
    <lineage>
        <taxon>Bacteria</taxon>
        <taxon>Bacillati</taxon>
        <taxon>Bacillota</taxon>
        <taxon>Bacilli</taxon>
        <taxon>Bacillales</taxon>
        <taxon>Bacillaceae</taxon>
        <taxon>Pradoshia</taxon>
    </lineage>
</organism>
<feature type="signal peptide" evidence="2">
    <location>
        <begin position="1"/>
        <end position="24"/>
    </location>
</feature>
<feature type="chain" id="PRO_5038808519" description="Spindle pole body component Bbp1 C-terminal domain-containing protein" evidence="2">
    <location>
        <begin position="25"/>
        <end position="136"/>
    </location>
</feature>
<evidence type="ECO:0000313" key="4">
    <source>
        <dbReference type="EMBL" id="PQD96201.1"/>
    </source>
</evidence>
<keyword evidence="5" id="KW-1185">Reference proteome</keyword>
<dbReference type="AlphaFoldDB" id="A0A2S7N281"/>
<proteinExistence type="predicted"/>
<dbReference type="RefSeq" id="WP_104848628.1">
    <property type="nucleotide sequence ID" value="NZ_PKOZ01000002.1"/>
</dbReference>
<feature type="domain" description="Spindle pole body component Bbp1 C-terminal" evidence="3">
    <location>
        <begin position="52"/>
        <end position="122"/>
    </location>
</feature>
<comment type="caution">
    <text evidence="4">The sequence shown here is derived from an EMBL/GenBank/DDBJ whole genome shotgun (WGS) entry which is preliminary data.</text>
</comment>
<keyword evidence="2" id="KW-0732">Signal</keyword>
<name>A0A2S7N281_9BACI</name>
<reference evidence="4 5" key="1">
    <citation type="submission" date="2017-12" db="EMBL/GenBank/DDBJ databases">
        <title>Taxonomic description and draft genome of Pradoshia cofamensis Gen. nov., sp. nov., a thermotolerant bacillale isolated from anterior gut of earthworm Eisenia fetida.</title>
        <authorList>
            <person name="Saha T."/>
            <person name="Chakraborty R."/>
        </authorList>
    </citation>
    <scope>NUCLEOTIDE SEQUENCE [LARGE SCALE GENOMIC DNA]</scope>
    <source>
        <strain evidence="4 5">EAG3</strain>
    </source>
</reference>
<accession>A0A2S7N281</accession>
<dbReference type="Proteomes" id="UP000239663">
    <property type="component" value="Unassembled WGS sequence"/>
</dbReference>
<dbReference type="EMBL" id="PKOZ01000002">
    <property type="protein sequence ID" value="PQD96201.1"/>
    <property type="molecule type" value="Genomic_DNA"/>
</dbReference>
<keyword evidence="1" id="KW-0175">Coiled coil</keyword>
<dbReference type="InterPro" id="IPR029330">
    <property type="entry name" value="Bbp1_C"/>
</dbReference>
<feature type="coiled-coil region" evidence="1">
    <location>
        <begin position="81"/>
        <end position="125"/>
    </location>
</feature>
<sequence length="136" mass="15437">MSKTLASVVIGLVGSAVLASSVLASVAAFDSAPIENIEKDINILKDKVVAFSRNEEKIIDKYMKLYKEYTKLKEATDKEDSNSLESEVNRLKKELEKREQDKQEQESYIKELEEQIQSLESVQEEPPQVSNELEVE</sequence>